<dbReference type="SUPFAM" id="SSF69279">
    <property type="entry name" value="Phage tail proteins"/>
    <property type="match status" value="2"/>
</dbReference>
<dbReference type="Pfam" id="PF22178">
    <property type="entry name" value="Gp5_trimer_C"/>
    <property type="match status" value="1"/>
</dbReference>
<dbReference type="Proteomes" id="UP000075515">
    <property type="component" value="Unassembled WGS sequence"/>
</dbReference>
<dbReference type="InterPro" id="IPR006533">
    <property type="entry name" value="T6SS_Vgr_RhsGE"/>
</dbReference>
<dbReference type="AlphaFoldDB" id="A0A150RC29"/>
<dbReference type="NCBIfam" id="TIGR03361">
    <property type="entry name" value="VI_Rhs_Vgr"/>
    <property type="match status" value="1"/>
</dbReference>
<comment type="subcellular location">
    <subcellularLocation>
        <location evidence="1">Secreted</location>
    </subcellularLocation>
</comment>
<dbReference type="InterPro" id="IPR017847">
    <property type="entry name" value="T6SS_RhsGE_Vgr_subset"/>
</dbReference>
<dbReference type="NCBIfam" id="TIGR01646">
    <property type="entry name" value="vgr_GE"/>
    <property type="match status" value="1"/>
</dbReference>
<feature type="domain" description="Gp5/Type VI secretion system Vgr protein OB-fold" evidence="5">
    <location>
        <begin position="384"/>
        <end position="446"/>
    </location>
</feature>
<dbReference type="Gene3D" id="2.30.110.50">
    <property type="match status" value="1"/>
</dbReference>
<feature type="region of interest" description="Disordered" evidence="4">
    <location>
        <begin position="453"/>
        <end position="488"/>
    </location>
</feature>
<reference evidence="7 8" key="1">
    <citation type="submission" date="2014-02" db="EMBL/GenBank/DDBJ databases">
        <title>The small core and large imbalanced accessory genome model reveals a collaborative survival strategy of Sorangium cellulosum strains in nature.</title>
        <authorList>
            <person name="Han K."/>
            <person name="Peng R."/>
            <person name="Blom J."/>
            <person name="Li Y.-Z."/>
        </authorList>
    </citation>
    <scope>NUCLEOTIDE SEQUENCE [LARGE SCALE GENOMIC DNA]</scope>
    <source>
        <strain evidence="7 8">So0149</strain>
    </source>
</reference>
<dbReference type="InterPro" id="IPR054030">
    <property type="entry name" value="Gp5_Vgr_C"/>
</dbReference>
<comment type="caution">
    <text evidence="7">The sequence shown here is derived from an EMBL/GenBank/DDBJ whole genome shotgun (WGS) entry which is preliminary data.</text>
</comment>
<dbReference type="InterPro" id="IPR050708">
    <property type="entry name" value="T6SS_VgrG/RHS"/>
</dbReference>
<evidence type="ECO:0000259" key="5">
    <source>
        <dbReference type="Pfam" id="PF04717"/>
    </source>
</evidence>
<dbReference type="InterPro" id="IPR006531">
    <property type="entry name" value="Gp5/Vgr_OB"/>
</dbReference>
<gene>
    <name evidence="7" type="ORF">BE18_17785</name>
</gene>
<evidence type="ECO:0000256" key="4">
    <source>
        <dbReference type="SAM" id="MobiDB-lite"/>
    </source>
</evidence>
<dbReference type="EMBL" id="JEMC01003887">
    <property type="protein sequence ID" value="KYF77673.1"/>
    <property type="molecule type" value="Genomic_DNA"/>
</dbReference>
<feature type="domain" description="Gp5/Type VI secretion system Vgr C-terminal trimerisation" evidence="6">
    <location>
        <begin position="463"/>
        <end position="579"/>
    </location>
</feature>
<dbReference type="SUPFAM" id="SSF69255">
    <property type="entry name" value="gp5 N-terminal domain-like"/>
    <property type="match status" value="1"/>
</dbReference>
<dbReference type="GO" id="GO:0005576">
    <property type="term" value="C:extracellular region"/>
    <property type="evidence" value="ECO:0007669"/>
    <property type="project" value="UniProtKB-SubCell"/>
</dbReference>
<dbReference type="Gene3D" id="4.10.220.110">
    <property type="match status" value="1"/>
</dbReference>
<evidence type="ECO:0000256" key="2">
    <source>
        <dbReference type="ARBA" id="ARBA00005558"/>
    </source>
</evidence>
<organism evidence="7 8">
    <name type="scientific">Sorangium cellulosum</name>
    <name type="common">Polyangium cellulosum</name>
    <dbReference type="NCBI Taxonomy" id="56"/>
    <lineage>
        <taxon>Bacteria</taxon>
        <taxon>Pseudomonadati</taxon>
        <taxon>Myxococcota</taxon>
        <taxon>Polyangia</taxon>
        <taxon>Polyangiales</taxon>
        <taxon>Polyangiaceae</taxon>
        <taxon>Sorangium</taxon>
    </lineage>
</organism>
<keyword evidence="3" id="KW-0964">Secreted</keyword>
<dbReference type="InterPro" id="IPR037026">
    <property type="entry name" value="Vgr_OB-fold_dom_sf"/>
</dbReference>
<evidence type="ECO:0000256" key="3">
    <source>
        <dbReference type="ARBA" id="ARBA00022525"/>
    </source>
</evidence>
<proteinExistence type="inferred from homology"/>
<name>A0A150RC29_SORCE</name>
<accession>A0A150RC29</accession>
<protein>
    <submittedName>
        <fullName evidence="7">Uncharacterized protein</fullName>
    </submittedName>
</protein>
<dbReference type="Gene3D" id="2.40.50.230">
    <property type="entry name" value="Gp5 N-terminal domain"/>
    <property type="match status" value="1"/>
</dbReference>
<dbReference type="SUPFAM" id="SSF69349">
    <property type="entry name" value="Phage fibre proteins"/>
    <property type="match status" value="2"/>
</dbReference>
<dbReference type="Gene3D" id="3.55.50.10">
    <property type="entry name" value="Baseplate protein-like domains"/>
    <property type="match status" value="1"/>
</dbReference>
<dbReference type="Pfam" id="PF04717">
    <property type="entry name" value="Phage_base_V"/>
    <property type="match status" value="1"/>
</dbReference>
<dbReference type="PANTHER" id="PTHR32305">
    <property type="match status" value="1"/>
</dbReference>
<sequence>MSTESTAVYQLVFAAEGIEPGAVLVTGVTCSEGMSRPYVIDVDLEAPIADLDPRPLVWKSAAVIVGDAASGAVLRRYAGVVTRVRLRAGHADEGTRFSLTIEPTLAVLGFSTDYRIFQEKTTPEIVQTLLDEAGLDAATVSFRLSGSSPAREVCTQFGETNLAFASRILEEDGIFYFFEHTEDGTKLIFGDSASAYAATSPAHEIPFRPQSGLASRQAILRLSERERLRPVKVTLRDHDFKRPALDLEATAQGSAPLDREHYDYPGRYVDPAEGQRRARLRVEAMDADASRVAGESSVFSLTPGHTFEMTEAPDASLSREWVVVEVTHRWLTQGTTVSFSNRFEALPSVIAYRPLPRTPRAVVRGVQLARVMGPSGEEIHCDAFGRVKLHFFWDRRSTRDDKSSAWVRVGQMHTSGSVAIPRVGWEVLVEFEDGDPDRPIVVGRVYNRTLQPPYALPKEKTTSSLKSRSSPGGGGHNEIRMDDSGGGEHFHVHAQKDLNLVVANNKTEKVATNGIQSVGADHALTVGADDTLRVDADYGLTVGASQTWSVGGSRTKTIGGGETVTVTSARSLSIGGSHTTMTPMVVAHSTPAALSETVGGSCVEAAGLGVSMAAAGAASFTVGGSKLEAVATGKTDVTVGARASTVGGAFISASPADVAVKVGGAKATTVGGAWAANAASEVVLSSKSSLSINVGGAVAMNAASIAMKVGGSSVTLSAGQVVIKASQIKLTATGPQAELAPMVEDA</sequence>
<comment type="similarity">
    <text evidence="2">Belongs to the VgrG protein family.</text>
</comment>
<evidence type="ECO:0000313" key="7">
    <source>
        <dbReference type="EMBL" id="KYF77673.1"/>
    </source>
</evidence>
<dbReference type="Pfam" id="PF05954">
    <property type="entry name" value="Phage_GPD"/>
    <property type="match status" value="1"/>
</dbReference>
<evidence type="ECO:0000256" key="1">
    <source>
        <dbReference type="ARBA" id="ARBA00004613"/>
    </source>
</evidence>
<evidence type="ECO:0000313" key="8">
    <source>
        <dbReference type="Proteomes" id="UP000075515"/>
    </source>
</evidence>
<dbReference type="PANTHER" id="PTHR32305:SF15">
    <property type="entry name" value="PROTEIN RHSA-RELATED"/>
    <property type="match status" value="1"/>
</dbReference>
<feature type="compositionally biased region" description="Basic and acidic residues" evidence="4">
    <location>
        <begin position="477"/>
        <end position="488"/>
    </location>
</feature>
<evidence type="ECO:0000259" key="6">
    <source>
        <dbReference type="Pfam" id="PF22178"/>
    </source>
</evidence>